<keyword evidence="1" id="KW-1133">Transmembrane helix</keyword>
<dbReference type="AlphaFoldDB" id="A0A2H0B675"/>
<evidence type="ECO:0000256" key="1">
    <source>
        <dbReference type="SAM" id="Phobius"/>
    </source>
</evidence>
<name>A0A2H0B675_9BACT</name>
<protein>
    <recommendedName>
        <fullName evidence="4">DUF304 domain-containing protein</fullName>
    </recommendedName>
</protein>
<evidence type="ECO:0008006" key="4">
    <source>
        <dbReference type="Google" id="ProtNLM"/>
    </source>
</evidence>
<comment type="caution">
    <text evidence="2">The sequence shown here is derived from an EMBL/GenBank/DDBJ whole genome shotgun (WGS) entry which is preliminary data.</text>
</comment>
<reference evidence="2 3" key="1">
    <citation type="submission" date="2017-09" db="EMBL/GenBank/DDBJ databases">
        <title>Depth-based differentiation of microbial function through sediment-hosted aquifers and enrichment of novel symbionts in the deep terrestrial subsurface.</title>
        <authorList>
            <person name="Probst A.J."/>
            <person name="Ladd B."/>
            <person name="Jarett J.K."/>
            <person name="Geller-Mcgrath D.E."/>
            <person name="Sieber C.M."/>
            <person name="Emerson J.B."/>
            <person name="Anantharaman K."/>
            <person name="Thomas B.C."/>
            <person name="Malmstrom R."/>
            <person name="Stieglmeier M."/>
            <person name="Klingl A."/>
            <person name="Woyke T."/>
            <person name="Ryan C.M."/>
            <person name="Banfield J.F."/>
        </authorList>
    </citation>
    <scope>NUCLEOTIDE SEQUENCE [LARGE SCALE GENOMIC DNA]</scope>
    <source>
        <strain evidence="2">CG23_combo_of_CG06-09_8_20_14_all_34_8</strain>
    </source>
</reference>
<feature type="transmembrane region" description="Helical" evidence="1">
    <location>
        <begin position="39"/>
        <end position="60"/>
    </location>
</feature>
<evidence type="ECO:0000313" key="2">
    <source>
        <dbReference type="EMBL" id="PIP53121.1"/>
    </source>
</evidence>
<dbReference type="EMBL" id="PCSR01000064">
    <property type="protein sequence ID" value="PIP53121.1"/>
    <property type="molecule type" value="Genomic_DNA"/>
</dbReference>
<feature type="non-terminal residue" evidence="2">
    <location>
        <position position="1"/>
    </location>
</feature>
<accession>A0A2H0B675</accession>
<keyword evidence="1" id="KW-0812">Transmembrane</keyword>
<dbReference type="Proteomes" id="UP000229459">
    <property type="component" value="Unassembled WGS sequence"/>
</dbReference>
<evidence type="ECO:0000313" key="3">
    <source>
        <dbReference type="Proteomes" id="UP000229459"/>
    </source>
</evidence>
<gene>
    <name evidence="2" type="ORF">COX08_02685</name>
</gene>
<proteinExistence type="predicted"/>
<keyword evidence="1" id="KW-0472">Membrane</keyword>
<feature type="transmembrane region" description="Helical" evidence="1">
    <location>
        <begin position="72"/>
        <end position="90"/>
    </location>
</feature>
<sequence length="238" mass="27610">FALDDFKFPYLDLKFPGQHSEERILFITREGKIILKLKLIASAIVFLMLLILGIAILNNLSFLGFDFKVLTMPYLLVWGIAFIFILWWIYRVWQKTIFVITTRRLTKFIHTTPWSRYQMSLGLDAISDTGAYQKGFFQMLFGLGYFVARSPAGAVKNFKIINISFAEDLHNYVNKLLFVFNEKKGDLDKFRPFIPGLKGETRDEYVRKVAPQFSKPKRVLPQAEGEYLSGNTTKQLPQ</sequence>
<organism evidence="2 3">
    <name type="scientific">Candidatus Beckwithbacteria bacterium CG23_combo_of_CG06-09_8_20_14_all_34_8</name>
    <dbReference type="NCBI Taxonomy" id="1974497"/>
    <lineage>
        <taxon>Bacteria</taxon>
        <taxon>Candidatus Beckwithiibacteriota</taxon>
    </lineage>
</organism>